<dbReference type="PANTHER" id="PTHR42847:SF4">
    <property type="entry name" value="ALKANESULFONATE MONOOXYGENASE-RELATED"/>
    <property type="match status" value="1"/>
</dbReference>
<evidence type="ECO:0000313" key="6">
    <source>
        <dbReference type="EMBL" id="GER90560.1"/>
    </source>
</evidence>
<keyword evidence="3" id="KW-0560">Oxidoreductase</keyword>
<evidence type="ECO:0000256" key="2">
    <source>
        <dbReference type="ARBA" id="ARBA00022643"/>
    </source>
</evidence>
<dbReference type="InterPro" id="IPR050172">
    <property type="entry name" value="SsuD_RutA_monooxygenase"/>
</dbReference>
<evidence type="ECO:0000256" key="4">
    <source>
        <dbReference type="ARBA" id="ARBA00023033"/>
    </source>
</evidence>
<dbReference type="AlphaFoldDB" id="A0A5J4KVL4"/>
<evidence type="ECO:0000256" key="3">
    <source>
        <dbReference type="ARBA" id="ARBA00023002"/>
    </source>
</evidence>
<dbReference type="Proteomes" id="UP000326912">
    <property type="component" value="Unassembled WGS sequence"/>
</dbReference>
<protein>
    <recommendedName>
        <fullName evidence="5">Luciferase-like domain-containing protein</fullName>
    </recommendedName>
</protein>
<reference evidence="6 7" key="1">
    <citation type="submission" date="2019-10" db="EMBL/GenBank/DDBJ databases">
        <title>Dictyobacter vulcani sp. nov., within the class Ktedonobacteria, isolated from soil of volcanic Mt. Zao.</title>
        <authorList>
            <person name="Zheng Y."/>
            <person name="Wang C.M."/>
            <person name="Sakai Y."/>
            <person name="Abe K."/>
            <person name="Yokota A."/>
            <person name="Yabe S."/>
        </authorList>
    </citation>
    <scope>NUCLEOTIDE SEQUENCE [LARGE SCALE GENOMIC DNA]</scope>
    <source>
        <strain evidence="6 7">W12</strain>
    </source>
</reference>
<evidence type="ECO:0000256" key="1">
    <source>
        <dbReference type="ARBA" id="ARBA00022630"/>
    </source>
</evidence>
<gene>
    <name evidence="6" type="ORF">KDW_47220</name>
</gene>
<evidence type="ECO:0000259" key="5">
    <source>
        <dbReference type="Pfam" id="PF00296"/>
    </source>
</evidence>
<keyword evidence="1" id="KW-0285">Flavoprotein</keyword>
<keyword evidence="2" id="KW-0288">FMN</keyword>
<dbReference type="SUPFAM" id="SSF51679">
    <property type="entry name" value="Bacterial luciferase-like"/>
    <property type="match status" value="1"/>
</dbReference>
<organism evidence="6 7">
    <name type="scientific">Dictyobacter vulcani</name>
    <dbReference type="NCBI Taxonomy" id="2607529"/>
    <lineage>
        <taxon>Bacteria</taxon>
        <taxon>Bacillati</taxon>
        <taxon>Chloroflexota</taxon>
        <taxon>Ktedonobacteria</taxon>
        <taxon>Ktedonobacterales</taxon>
        <taxon>Dictyobacteraceae</taxon>
        <taxon>Dictyobacter</taxon>
    </lineage>
</organism>
<dbReference type="GO" id="GO:0008726">
    <property type="term" value="F:alkanesulfonate monooxygenase activity"/>
    <property type="evidence" value="ECO:0007669"/>
    <property type="project" value="TreeGrafter"/>
</dbReference>
<dbReference type="InterPro" id="IPR011251">
    <property type="entry name" value="Luciferase-like_dom"/>
</dbReference>
<proteinExistence type="predicted"/>
<dbReference type="EMBL" id="BKZW01000002">
    <property type="protein sequence ID" value="GER90560.1"/>
    <property type="molecule type" value="Genomic_DNA"/>
</dbReference>
<dbReference type="Pfam" id="PF00296">
    <property type="entry name" value="Bac_luciferase"/>
    <property type="match status" value="1"/>
</dbReference>
<name>A0A5J4KVL4_9CHLR</name>
<dbReference type="InterPro" id="IPR036661">
    <property type="entry name" value="Luciferase-like_sf"/>
</dbReference>
<evidence type="ECO:0000313" key="7">
    <source>
        <dbReference type="Proteomes" id="UP000326912"/>
    </source>
</evidence>
<feature type="domain" description="Luciferase-like" evidence="5">
    <location>
        <begin position="4"/>
        <end position="205"/>
    </location>
</feature>
<comment type="caution">
    <text evidence="6">The sequence shown here is derived from an EMBL/GenBank/DDBJ whole genome shotgun (WGS) entry which is preliminary data.</text>
</comment>
<dbReference type="PANTHER" id="PTHR42847">
    <property type="entry name" value="ALKANESULFONATE MONOOXYGENASE"/>
    <property type="match status" value="1"/>
</dbReference>
<sequence>MRIGVNLGPTGSWADILAAAQDADRLGFEALSFLDHFHTDKLEWPYISGWALYGALAMKTERIKLVPMVMDRLNYLPGVLAKETSVLSILSAGRFELGIGAGDYFQEARAWGLAIPAAPARIAGLKETILALREIWTGQKVTFTGEHIQLVDAACTPSPLEPMRVVVGAGSSRRLIQSAVEYADELNVYADDELLRFASEQIAASGRSVTLSAYVWDWPEKISQKLPAWEAIGVARTFLTVWDFKQLPEIARLMS</sequence>
<dbReference type="GO" id="GO:0046306">
    <property type="term" value="P:alkanesulfonate catabolic process"/>
    <property type="evidence" value="ECO:0007669"/>
    <property type="project" value="TreeGrafter"/>
</dbReference>
<dbReference type="Gene3D" id="3.20.20.30">
    <property type="entry name" value="Luciferase-like domain"/>
    <property type="match status" value="1"/>
</dbReference>
<keyword evidence="4" id="KW-0503">Monooxygenase</keyword>
<dbReference type="RefSeq" id="WP_151758284.1">
    <property type="nucleotide sequence ID" value="NZ_BKZW01000002.1"/>
</dbReference>
<accession>A0A5J4KVL4</accession>
<keyword evidence="7" id="KW-1185">Reference proteome</keyword>